<proteinExistence type="predicted"/>
<feature type="region of interest" description="Disordered" evidence="1">
    <location>
        <begin position="403"/>
        <end position="454"/>
    </location>
</feature>
<evidence type="ECO:0000313" key="2">
    <source>
        <dbReference type="EMBL" id="OQR99000.1"/>
    </source>
</evidence>
<dbReference type="OrthoDB" id="168299at2759"/>
<feature type="region of interest" description="Disordered" evidence="1">
    <location>
        <begin position="317"/>
        <end position="348"/>
    </location>
</feature>
<reference evidence="2 3" key="1">
    <citation type="journal article" date="2014" name="Genome Biol. Evol.">
        <title>The secreted proteins of Achlya hypogyna and Thraustotheca clavata identify the ancestral oomycete secretome and reveal gene acquisitions by horizontal gene transfer.</title>
        <authorList>
            <person name="Misner I."/>
            <person name="Blouin N."/>
            <person name="Leonard G."/>
            <person name="Richards T.A."/>
            <person name="Lane C.E."/>
        </authorList>
    </citation>
    <scope>NUCLEOTIDE SEQUENCE [LARGE SCALE GENOMIC DNA]</scope>
    <source>
        <strain evidence="2 3">ATCC 48635</strain>
    </source>
</reference>
<keyword evidence="3" id="KW-1185">Reference proteome</keyword>
<dbReference type="EMBL" id="JNBR01000075">
    <property type="protein sequence ID" value="OQR99000.1"/>
    <property type="molecule type" value="Genomic_DNA"/>
</dbReference>
<dbReference type="Proteomes" id="UP000243579">
    <property type="component" value="Unassembled WGS sequence"/>
</dbReference>
<accession>A0A1V9ZMJ8</accession>
<evidence type="ECO:0000313" key="3">
    <source>
        <dbReference type="Proteomes" id="UP000243579"/>
    </source>
</evidence>
<comment type="caution">
    <text evidence="2">The sequence shown here is derived from an EMBL/GenBank/DDBJ whole genome shotgun (WGS) entry which is preliminary data.</text>
</comment>
<evidence type="ECO:0000256" key="1">
    <source>
        <dbReference type="SAM" id="MobiDB-lite"/>
    </source>
</evidence>
<protein>
    <submittedName>
        <fullName evidence="2">Uncharacterized protein</fullName>
    </submittedName>
</protein>
<sequence>MAHLEGYRCPIVVRTTMVQPYDIPRCVGEIIHQLHEIALWTTRCASHVNHPAVAPPAKVPVATTLASEMELLKKSLTVVEKQQSNKLVTEIAYLQCALRSEADEKLTAFEHFVETRLGQCMHEHTLRLQAQQDELAAKMASVEAAMAAIRTDVTAMETRVANVEETLEANAATTSEMMLRAHNDCFAHAKQCNKAEVAIGNQLTQTRLQMQDAIANLKAQQWRYFRAITIAIRVELRDAVEHVRKSTQHHDKLLHRIARGAISFEGAKMTVCYLAQTETNTPVRAQLHQLSLKFLPHNGVQSPRGCPNPSYLMYANASLPGYNSPDRSSRPQEPPDTARDSSEVADDTGSIKELLLSLRKTAAPAEQPPVLETTTPPKVDVAPCYVLDTDGAPAISLSQQFSLQPNPGLRSGQGRSTSLVDAPAVGDRIQAKKDTPRGAVKRPRKPEVPRGRRSVVIIA</sequence>
<gene>
    <name evidence="2" type="ORF">ACHHYP_07340</name>
</gene>
<name>A0A1V9ZMJ8_ACHHY</name>
<organism evidence="2 3">
    <name type="scientific">Achlya hypogyna</name>
    <name type="common">Oomycete</name>
    <name type="synonym">Protoachlya hypogyna</name>
    <dbReference type="NCBI Taxonomy" id="1202772"/>
    <lineage>
        <taxon>Eukaryota</taxon>
        <taxon>Sar</taxon>
        <taxon>Stramenopiles</taxon>
        <taxon>Oomycota</taxon>
        <taxon>Saprolegniomycetes</taxon>
        <taxon>Saprolegniales</taxon>
        <taxon>Achlyaceae</taxon>
        <taxon>Achlya</taxon>
    </lineage>
</organism>
<dbReference type="AlphaFoldDB" id="A0A1V9ZMJ8"/>